<dbReference type="EMBL" id="CAJVPI010000435">
    <property type="protein sequence ID" value="CAG8534738.1"/>
    <property type="molecule type" value="Genomic_DNA"/>
</dbReference>
<gene>
    <name evidence="1" type="ORF">PBRASI_LOCUS4287</name>
</gene>
<comment type="caution">
    <text evidence="1">The sequence shown here is derived from an EMBL/GenBank/DDBJ whole genome shotgun (WGS) entry which is preliminary data.</text>
</comment>
<proteinExistence type="predicted"/>
<evidence type="ECO:0000313" key="1">
    <source>
        <dbReference type="EMBL" id="CAG8534738.1"/>
    </source>
</evidence>
<organism evidence="1 2">
    <name type="scientific">Paraglomus brasilianum</name>
    <dbReference type="NCBI Taxonomy" id="144538"/>
    <lineage>
        <taxon>Eukaryota</taxon>
        <taxon>Fungi</taxon>
        <taxon>Fungi incertae sedis</taxon>
        <taxon>Mucoromycota</taxon>
        <taxon>Glomeromycotina</taxon>
        <taxon>Glomeromycetes</taxon>
        <taxon>Paraglomerales</taxon>
        <taxon>Paraglomeraceae</taxon>
        <taxon>Paraglomus</taxon>
    </lineage>
</organism>
<accession>A0A9N9ANU8</accession>
<reference evidence="1" key="1">
    <citation type="submission" date="2021-06" db="EMBL/GenBank/DDBJ databases">
        <authorList>
            <person name="Kallberg Y."/>
            <person name="Tangrot J."/>
            <person name="Rosling A."/>
        </authorList>
    </citation>
    <scope>NUCLEOTIDE SEQUENCE</scope>
    <source>
        <strain evidence="1">BR232B</strain>
    </source>
</reference>
<sequence>MLLDMHFADLHNEYYLSKLKVLDFSHDCCELSIIPDLHFFLKSGDELIVVKATMRRGFINLKLYSFKHKKKTQRFRNERYMSNYLLRGSYFMSVQDSSLLFDFKFGDGQTSWVRDMTHRQSFPTFRGIDISPHLSGQDSQNTIFFQWRTLESFLDSTSDLLQQGYLVNPVPERGVIIKRRRRDTMVGAKEEDKWIGMTSMDIVQDNYKPIATRIISSTRA</sequence>
<protein>
    <submittedName>
        <fullName evidence="1">1965_t:CDS:1</fullName>
    </submittedName>
</protein>
<dbReference type="OrthoDB" id="10420591at2759"/>
<name>A0A9N9ANU8_9GLOM</name>
<dbReference type="Proteomes" id="UP000789739">
    <property type="component" value="Unassembled WGS sequence"/>
</dbReference>
<keyword evidence="2" id="KW-1185">Reference proteome</keyword>
<evidence type="ECO:0000313" key="2">
    <source>
        <dbReference type="Proteomes" id="UP000789739"/>
    </source>
</evidence>
<dbReference type="AlphaFoldDB" id="A0A9N9ANU8"/>